<name>A0ABQ5SIH8_9CHLO</name>
<keyword evidence="3" id="KW-1185">Reference proteome</keyword>
<proteinExistence type="predicted"/>
<dbReference type="Proteomes" id="UP001165090">
    <property type="component" value="Unassembled WGS sequence"/>
</dbReference>
<comment type="caution">
    <text evidence="2">The sequence shown here is derived from an EMBL/GenBank/DDBJ whole genome shotgun (WGS) entry which is preliminary data.</text>
</comment>
<accession>A0ABQ5SIH8</accession>
<evidence type="ECO:0000256" key="1">
    <source>
        <dbReference type="SAM" id="MobiDB-lite"/>
    </source>
</evidence>
<organism evidence="2 3">
    <name type="scientific">Volvox africanus</name>
    <dbReference type="NCBI Taxonomy" id="51714"/>
    <lineage>
        <taxon>Eukaryota</taxon>
        <taxon>Viridiplantae</taxon>
        <taxon>Chlorophyta</taxon>
        <taxon>core chlorophytes</taxon>
        <taxon>Chlorophyceae</taxon>
        <taxon>CS clade</taxon>
        <taxon>Chlamydomonadales</taxon>
        <taxon>Volvocaceae</taxon>
        <taxon>Volvox</taxon>
    </lineage>
</organism>
<feature type="region of interest" description="Disordered" evidence="1">
    <location>
        <begin position="973"/>
        <end position="992"/>
    </location>
</feature>
<feature type="compositionally biased region" description="Basic and acidic residues" evidence="1">
    <location>
        <begin position="319"/>
        <end position="333"/>
    </location>
</feature>
<feature type="region of interest" description="Disordered" evidence="1">
    <location>
        <begin position="806"/>
        <end position="830"/>
    </location>
</feature>
<feature type="compositionally biased region" description="Basic and acidic residues" evidence="1">
    <location>
        <begin position="536"/>
        <end position="547"/>
    </location>
</feature>
<evidence type="ECO:0000313" key="3">
    <source>
        <dbReference type="Proteomes" id="UP001165090"/>
    </source>
</evidence>
<feature type="compositionally biased region" description="Polar residues" evidence="1">
    <location>
        <begin position="519"/>
        <end position="535"/>
    </location>
</feature>
<feature type="region of interest" description="Disordered" evidence="1">
    <location>
        <begin position="498"/>
        <end position="549"/>
    </location>
</feature>
<protein>
    <submittedName>
        <fullName evidence="2">Uncharacterized protein</fullName>
    </submittedName>
</protein>
<evidence type="ECO:0000313" key="2">
    <source>
        <dbReference type="EMBL" id="GLI69569.1"/>
    </source>
</evidence>
<feature type="region of interest" description="Disordered" evidence="1">
    <location>
        <begin position="314"/>
        <end position="338"/>
    </location>
</feature>
<gene>
    <name evidence="2" type="ORF">VaNZ11_014205</name>
</gene>
<dbReference type="EMBL" id="BSDZ01000086">
    <property type="protein sequence ID" value="GLI69569.1"/>
    <property type="molecule type" value="Genomic_DNA"/>
</dbReference>
<reference evidence="2 3" key="1">
    <citation type="journal article" date="2023" name="IScience">
        <title>Expanded male sex-determining region conserved during the evolution of homothallism in the green alga Volvox.</title>
        <authorList>
            <person name="Yamamoto K."/>
            <person name="Matsuzaki R."/>
            <person name="Mahakham W."/>
            <person name="Heman W."/>
            <person name="Sekimoto H."/>
            <person name="Kawachi M."/>
            <person name="Minakuchi Y."/>
            <person name="Toyoda A."/>
            <person name="Nozaki H."/>
        </authorList>
    </citation>
    <scope>NUCLEOTIDE SEQUENCE [LARGE SCALE GENOMIC DNA]</scope>
    <source>
        <strain evidence="2 3">NIES-4468</strain>
    </source>
</reference>
<sequence>MEAVVVKTLAQIAPEDVEHPPYCSRSLCWRAVVAKSLGIPAHVLGSSLRQQTLNRIHQARGISRRAAIYRSVLRASAASALTASATHDIPQLVDLTVCSQRPRANSRTAINATSDGDNLGSNSCSGCRNEPAVANIRVPAAPASAAACCNGHTVTGAQHGNGGDQRAWSFETAASATASPYSVHTSVGLDEAAASNLRGMLRPSGSAPAYILDLILRPEAWERLWEATDAAISAYARARAQDDDTRHVLSGRGGFSAKLHQNTMLELRLETDAALEELREAVWDFPVHRLAWRLAQEAGPSWPAHRLDGAHGLAVESQSMERKSTSEQDKWKPGDSVSQTELHHRAVNLVVAHAVLSRPYPISAGACGRSSQMHDPSTAAAVTHERLRGHHQQCAALTTDSLLASVGRPIVTFPELAAVASALAEVWALPKECLRSAGMSTAASPCGKQMDLVLQLVRWCTVALAIDARKRTRSLGMPGRPLGNNLDRRTGAVARGHTTTSLPAAVSSSSSSSGGDAVTPTSPGSPDGQTSQRSPDTPKHQLREREANGVLPDGAVWTIGDLAGRAVHAHITAVAAAVEQCKRKGAVSTTGTSKASTWAAYEDAVQHACAAEAAPHSGQPRTGDGGHVTSAGDLLRTVLLGVPQLVHRKGPWRDRDGFDGPYGGFPAADRGLGDRGLVVGLEHGRALGLSLLRGDDHGSRSGSGSDRAVVDHLQMIAAAKAEVALLRMELVEVVLESALTGRPRKLTATGPAALRGVLAAVSAVSRISQASLPHPAAVAACPSPPHADGPIFLRFDLAPVRSDPIGGSCSSSDAPVQAAGNQEAGRREPDTGLTVQRVDHCLRPELFSVTLVPRSAAVGKAVRRLLGYAKAQAKSSGFMLTVPSAAFVTPCAESNGSGACSWGSGARTHGRRDSGDDLGHGAAHWAERKQLLNRTLDAYRCAWLQCPDLEALQAATLLIAEVSHELKQDWDGDGRWGSKAPTCGPSGSESAGPHSLFPGLEVLPFLGHCCGDQLIREAGGRIMRDLLTAAGPPLEAAQGLSGAGASTAHGLEHEPSWQKQAGRAGCTKGVLENGWQAVRRLALNREACFLLGVTGKSLQGRSRGNCDATGDVEDRFSTSLSGGASLAPWSDDDTALSLLVLRQQDLERDAGDALSRM</sequence>
<feature type="region of interest" description="Disordered" evidence="1">
    <location>
        <begin position="1037"/>
        <end position="1059"/>
    </location>
</feature>